<dbReference type="AlphaFoldDB" id="A0A9R1SA61"/>
<reference evidence="1 2" key="1">
    <citation type="submission" date="2017-09" db="EMBL/GenBank/DDBJ databases">
        <authorList>
            <consortium name="International Durum Wheat Genome Sequencing Consortium (IDWGSC)"/>
            <person name="Milanesi L."/>
        </authorList>
    </citation>
    <scope>NUCLEOTIDE SEQUENCE [LARGE SCALE GENOMIC DNA]</scope>
    <source>
        <strain evidence="2">cv. Svevo</strain>
    </source>
</reference>
<gene>
    <name evidence="1" type="ORF">TRITD_3Bv1G272450</name>
</gene>
<dbReference type="PANTHER" id="PTHR31264">
    <property type="entry name" value="OS07G0554500 PROTEIN-RELATED"/>
    <property type="match status" value="1"/>
</dbReference>
<accession>A0A9R1SA61</accession>
<evidence type="ECO:0000313" key="1">
    <source>
        <dbReference type="EMBL" id="VAH85871.1"/>
    </source>
</evidence>
<organism evidence="1 2">
    <name type="scientific">Triticum turgidum subsp. durum</name>
    <name type="common">Durum wheat</name>
    <name type="synonym">Triticum durum</name>
    <dbReference type="NCBI Taxonomy" id="4567"/>
    <lineage>
        <taxon>Eukaryota</taxon>
        <taxon>Viridiplantae</taxon>
        <taxon>Streptophyta</taxon>
        <taxon>Embryophyta</taxon>
        <taxon>Tracheophyta</taxon>
        <taxon>Spermatophyta</taxon>
        <taxon>Magnoliopsida</taxon>
        <taxon>Liliopsida</taxon>
        <taxon>Poales</taxon>
        <taxon>Poaceae</taxon>
        <taxon>BOP clade</taxon>
        <taxon>Pooideae</taxon>
        <taxon>Triticodae</taxon>
        <taxon>Triticeae</taxon>
        <taxon>Triticinae</taxon>
        <taxon>Triticum</taxon>
    </lineage>
</organism>
<name>A0A9R1SA61_TRITD</name>
<keyword evidence="2" id="KW-1185">Reference proteome</keyword>
<protein>
    <submittedName>
        <fullName evidence="1">Uncharacterized protein</fullName>
    </submittedName>
</protein>
<dbReference type="PANTHER" id="PTHR31264:SF32">
    <property type="entry name" value="F-BOX DOMAIN-CONTAINING PROTEIN"/>
    <property type="match status" value="1"/>
</dbReference>
<sequence>MCLVQCRMNMLFVFSSLDGQWRSLAFYQWSAPQAAFDRPPAEDGLFDRQFVHGCFCWRLLFLNKLVLLDPRTMDFSAVDLPPELGWSSSFVIVEAPQGMLGMLSKVQDQDSEDDTYLMKYSSLRNNQWHLEKFIPLPVKATLVGVGGGYLLMVALHTTSSHEKLKFELLSMDVKTLQIELFAELTEAPLPDRLYVGFPPSLSVPTI</sequence>
<dbReference type="Proteomes" id="UP000324705">
    <property type="component" value="Chromosome 3B"/>
</dbReference>
<evidence type="ECO:0000313" key="2">
    <source>
        <dbReference type="Proteomes" id="UP000324705"/>
    </source>
</evidence>
<dbReference type="Gramene" id="TRITD3Bv1G272450.1">
    <property type="protein sequence ID" value="TRITD3Bv1G272450.1"/>
    <property type="gene ID" value="TRITD3Bv1G272450"/>
</dbReference>
<dbReference type="OMA" id="LPGMHHV"/>
<proteinExistence type="predicted"/>
<dbReference type="EMBL" id="LT934116">
    <property type="protein sequence ID" value="VAH85871.1"/>
    <property type="molecule type" value="Genomic_DNA"/>
</dbReference>